<dbReference type="InterPro" id="IPR000182">
    <property type="entry name" value="GNAT_dom"/>
</dbReference>
<dbReference type="Proteomes" id="UP000265742">
    <property type="component" value="Unassembled WGS sequence"/>
</dbReference>
<evidence type="ECO:0000313" key="5">
    <source>
        <dbReference type="Proteomes" id="UP000265742"/>
    </source>
</evidence>
<evidence type="ECO:0000313" key="4">
    <source>
        <dbReference type="EMBL" id="RIX27536.1"/>
    </source>
</evidence>
<dbReference type="InterPro" id="IPR050832">
    <property type="entry name" value="Bact_Acetyltransf"/>
</dbReference>
<keyword evidence="2" id="KW-0012">Acyltransferase</keyword>
<dbReference type="CDD" id="cd04301">
    <property type="entry name" value="NAT_SF"/>
    <property type="match status" value="1"/>
</dbReference>
<dbReference type="SUPFAM" id="SSF55729">
    <property type="entry name" value="Acyl-CoA N-acyltransferases (Nat)"/>
    <property type="match status" value="1"/>
</dbReference>
<reference evidence="5" key="1">
    <citation type="submission" date="2018-09" db="EMBL/GenBank/DDBJ databases">
        <authorList>
            <person name="Kim I."/>
        </authorList>
    </citation>
    <scope>NUCLEOTIDE SEQUENCE [LARGE SCALE GENOMIC DNA]</scope>
    <source>
        <strain evidence="5">DD4a</strain>
    </source>
</reference>
<keyword evidence="5" id="KW-1185">Reference proteome</keyword>
<dbReference type="Gene3D" id="3.40.630.30">
    <property type="match status" value="1"/>
</dbReference>
<name>A0A3A1TZ82_9MICO</name>
<comment type="caution">
    <text evidence="4">The sequence shown here is derived from an EMBL/GenBank/DDBJ whole genome shotgun (WGS) entry which is preliminary data.</text>
</comment>
<dbReference type="AlphaFoldDB" id="A0A3A1TZ82"/>
<evidence type="ECO:0000256" key="2">
    <source>
        <dbReference type="ARBA" id="ARBA00023315"/>
    </source>
</evidence>
<dbReference type="RefSeq" id="WP_119481845.1">
    <property type="nucleotide sequence ID" value="NZ_QXTG01000002.1"/>
</dbReference>
<keyword evidence="1 4" id="KW-0808">Transferase</keyword>
<dbReference type="GO" id="GO:0016747">
    <property type="term" value="F:acyltransferase activity, transferring groups other than amino-acyl groups"/>
    <property type="evidence" value="ECO:0007669"/>
    <property type="project" value="InterPro"/>
</dbReference>
<organism evidence="4 5">
    <name type="scientific">Amnibacterium setariae</name>
    <dbReference type="NCBI Taxonomy" id="2306585"/>
    <lineage>
        <taxon>Bacteria</taxon>
        <taxon>Bacillati</taxon>
        <taxon>Actinomycetota</taxon>
        <taxon>Actinomycetes</taxon>
        <taxon>Micrococcales</taxon>
        <taxon>Microbacteriaceae</taxon>
        <taxon>Amnibacterium</taxon>
    </lineage>
</organism>
<feature type="domain" description="N-acetyltransferase" evidence="3">
    <location>
        <begin position="1"/>
        <end position="176"/>
    </location>
</feature>
<dbReference type="PANTHER" id="PTHR43877">
    <property type="entry name" value="AMINOALKYLPHOSPHONATE N-ACETYLTRANSFERASE-RELATED-RELATED"/>
    <property type="match status" value="1"/>
</dbReference>
<sequence length="176" mass="18849">MTVRPALPSDAVALAEVAGATFALACPPSTPQAAIDAFVETALSEQAFGGYLADPDRVLLVAEPTPGAPLDGYAMLVLGEPADPDVAGALRIRPTVELSKIYVREGGHGRGTAAELLTRALEAGRERGAAGMWLGTNQENERAQRFYAKHAFERVGVKRFRLGDRDEDDFVFERPL</sequence>
<dbReference type="InterPro" id="IPR016181">
    <property type="entry name" value="Acyl_CoA_acyltransferase"/>
</dbReference>
<accession>A0A3A1TZ82</accession>
<gene>
    <name evidence="4" type="ORF">D1781_08110</name>
</gene>
<proteinExistence type="predicted"/>
<dbReference type="PROSITE" id="PS51186">
    <property type="entry name" value="GNAT"/>
    <property type="match status" value="1"/>
</dbReference>
<dbReference type="Pfam" id="PF00583">
    <property type="entry name" value="Acetyltransf_1"/>
    <property type="match status" value="1"/>
</dbReference>
<evidence type="ECO:0000256" key="1">
    <source>
        <dbReference type="ARBA" id="ARBA00022679"/>
    </source>
</evidence>
<dbReference type="EMBL" id="QXTG01000002">
    <property type="protein sequence ID" value="RIX27536.1"/>
    <property type="molecule type" value="Genomic_DNA"/>
</dbReference>
<protein>
    <submittedName>
        <fullName evidence="4">N-acetyltransferase</fullName>
    </submittedName>
</protein>
<evidence type="ECO:0000259" key="3">
    <source>
        <dbReference type="PROSITE" id="PS51186"/>
    </source>
</evidence>